<organism evidence="3 4">
    <name type="scientific">Hanseniaspora uvarum</name>
    <name type="common">Yeast</name>
    <name type="synonym">Kloeckera apiculata</name>
    <dbReference type="NCBI Taxonomy" id="29833"/>
    <lineage>
        <taxon>Eukaryota</taxon>
        <taxon>Fungi</taxon>
        <taxon>Dikarya</taxon>
        <taxon>Ascomycota</taxon>
        <taxon>Saccharomycotina</taxon>
        <taxon>Saccharomycetes</taxon>
        <taxon>Saccharomycodales</taxon>
        <taxon>Saccharomycodaceae</taxon>
        <taxon>Hanseniaspora</taxon>
    </lineage>
</organism>
<feature type="coiled-coil region" evidence="1">
    <location>
        <begin position="72"/>
        <end position="99"/>
    </location>
</feature>
<proteinExistence type="predicted"/>
<evidence type="ECO:0000313" key="4">
    <source>
        <dbReference type="Proteomes" id="UP000095358"/>
    </source>
</evidence>
<gene>
    <name evidence="3" type="ORF">AWRI3580_g2269</name>
</gene>
<feature type="compositionally biased region" description="Basic and acidic residues" evidence="2">
    <location>
        <begin position="144"/>
        <end position="158"/>
    </location>
</feature>
<comment type="caution">
    <text evidence="3">The sequence shown here is derived from an EMBL/GenBank/DDBJ whole genome shotgun (WGS) entry which is preliminary data.</text>
</comment>
<evidence type="ECO:0000313" key="3">
    <source>
        <dbReference type="EMBL" id="OEJ88802.1"/>
    </source>
</evidence>
<name>A0A1E5RPJ6_HANUV</name>
<dbReference type="EMBL" id="LPNN01000004">
    <property type="protein sequence ID" value="OEJ88802.1"/>
    <property type="molecule type" value="Genomic_DNA"/>
</dbReference>
<feature type="compositionally biased region" description="Acidic residues" evidence="2">
    <location>
        <begin position="110"/>
        <end position="143"/>
    </location>
</feature>
<dbReference type="STRING" id="29833.A0A1E5RPJ6"/>
<evidence type="ECO:0000256" key="1">
    <source>
        <dbReference type="SAM" id="Coils"/>
    </source>
</evidence>
<dbReference type="Proteomes" id="UP000095358">
    <property type="component" value="Unassembled WGS sequence"/>
</dbReference>
<protein>
    <submittedName>
        <fullName evidence="3">Uncharacterized protein</fullName>
    </submittedName>
</protein>
<dbReference type="OrthoDB" id="3973281at2759"/>
<feature type="region of interest" description="Disordered" evidence="2">
    <location>
        <begin position="100"/>
        <end position="159"/>
    </location>
</feature>
<keyword evidence="1" id="KW-0175">Coiled coil</keyword>
<evidence type="ECO:0000256" key="2">
    <source>
        <dbReference type="SAM" id="MobiDB-lite"/>
    </source>
</evidence>
<dbReference type="AlphaFoldDB" id="A0A1E5RPJ6"/>
<keyword evidence="4" id="KW-1185">Reference proteome</keyword>
<reference evidence="4" key="1">
    <citation type="journal article" date="2016" name="Genome Announc.">
        <title>Genome sequences of three species of Hanseniaspora isolated from spontaneous wine fermentations.</title>
        <authorList>
            <person name="Sternes P.R."/>
            <person name="Lee D."/>
            <person name="Kutyna D.R."/>
            <person name="Borneman A.R."/>
        </authorList>
    </citation>
    <scope>NUCLEOTIDE SEQUENCE [LARGE SCALE GENOMIC DNA]</scope>
    <source>
        <strain evidence="4">AWRI3580</strain>
    </source>
</reference>
<dbReference type="VEuPathDB" id="FungiDB:AWRI3580_g2269"/>
<sequence length="216" mass="24908">MTGVIPKKRKLNPIPVVVHKQLDARSTIININMHPKNDNATADCEINYNLDNLLTEQGNLVLDYNELFTAEHQKEQMMLEIEQRKLEEINKNNKTTEISITNTKSKDAEIVEDDEEDDEEEEAEEDDEDDDEDDEDVDLDDDEKLPKDKSKHPEEVLPKKRVSALKGKALVGKYDLEDPFIDDSEEVIVETNRKAKNQGVDFCVFFGEFQSKDLQR</sequence>
<accession>A0A1E5RPJ6</accession>